<feature type="signal peptide" evidence="2">
    <location>
        <begin position="1"/>
        <end position="26"/>
    </location>
</feature>
<gene>
    <name evidence="3" type="ORF">PAUS00366_LOCUS20288</name>
</gene>
<evidence type="ECO:0000256" key="2">
    <source>
        <dbReference type="SAM" id="SignalP"/>
    </source>
</evidence>
<evidence type="ECO:0000313" key="3">
    <source>
        <dbReference type="EMBL" id="CAE0727505.1"/>
    </source>
</evidence>
<proteinExistence type="predicted"/>
<feature type="chain" id="PRO_5031343077" evidence="2">
    <location>
        <begin position="27"/>
        <end position="142"/>
    </location>
</feature>
<keyword evidence="1" id="KW-0812">Transmembrane</keyword>
<protein>
    <submittedName>
        <fullName evidence="3">Uncharacterized protein</fullName>
    </submittedName>
</protein>
<feature type="transmembrane region" description="Helical" evidence="1">
    <location>
        <begin position="120"/>
        <end position="141"/>
    </location>
</feature>
<keyword evidence="2" id="KW-0732">Signal</keyword>
<dbReference type="EMBL" id="HBIX01030481">
    <property type="protein sequence ID" value="CAE0727505.1"/>
    <property type="molecule type" value="Transcribed_RNA"/>
</dbReference>
<dbReference type="AlphaFoldDB" id="A0A7S4EPM5"/>
<reference evidence="3" key="1">
    <citation type="submission" date="2021-01" db="EMBL/GenBank/DDBJ databases">
        <authorList>
            <person name="Corre E."/>
            <person name="Pelletier E."/>
            <person name="Niang G."/>
            <person name="Scheremetjew M."/>
            <person name="Finn R."/>
            <person name="Kale V."/>
            <person name="Holt S."/>
            <person name="Cochrane G."/>
            <person name="Meng A."/>
            <person name="Brown T."/>
            <person name="Cohen L."/>
        </authorList>
    </citation>
    <scope>NUCLEOTIDE SEQUENCE</scope>
    <source>
        <strain evidence="3">10249 10 AB</strain>
    </source>
</reference>
<feature type="transmembrane region" description="Helical" evidence="1">
    <location>
        <begin position="47"/>
        <end position="69"/>
    </location>
</feature>
<name>A0A7S4EPM5_9STRA</name>
<keyword evidence="1" id="KW-0472">Membrane</keyword>
<keyword evidence="1" id="KW-1133">Transmembrane helix</keyword>
<sequence>MSNRGLLLWIACGIVLCLQLVPGIDAFQFRVPNKDSIGTMTTITTSASFATTTMGFFPIASIGTEATTIKKSTRLFNKQADDDETVEVGTKEYYSGFLASPIQDETVAERGSGLEQALKLAGGVVVLLVVLVAGFLASNGLL</sequence>
<evidence type="ECO:0000256" key="1">
    <source>
        <dbReference type="SAM" id="Phobius"/>
    </source>
</evidence>
<organism evidence="3">
    <name type="scientific">Pseudo-nitzschia australis</name>
    <dbReference type="NCBI Taxonomy" id="44445"/>
    <lineage>
        <taxon>Eukaryota</taxon>
        <taxon>Sar</taxon>
        <taxon>Stramenopiles</taxon>
        <taxon>Ochrophyta</taxon>
        <taxon>Bacillariophyta</taxon>
        <taxon>Bacillariophyceae</taxon>
        <taxon>Bacillariophycidae</taxon>
        <taxon>Bacillariales</taxon>
        <taxon>Bacillariaceae</taxon>
        <taxon>Pseudo-nitzschia</taxon>
    </lineage>
</organism>
<accession>A0A7S4EPM5</accession>